<keyword evidence="2" id="KW-0547">Nucleotide-binding</keyword>
<dbReference type="Pfam" id="PF00005">
    <property type="entry name" value="ABC_tran"/>
    <property type="match status" value="1"/>
</dbReference>
<dbReference type="PROSITE" id="PS00211">
    <property type="entry name" value="ABC_TRANSPORTER_1"/>
    <property type="match status" value="1"/>
</dbReference>
<protein>
    <recommendedName>
        <fullName evidence="6">Probable branched-chain amino acid transport ATP-binding protein LivG</fullName>
    </recommendedName>
</protein>
<accession>A0A2R7Y8V5</accession>
<reference evidence="8 9" key="1">
    <citation type="submission" date="2017-04" db="EMBL/GenBank/DDBJ databases">
        <title>Draft Aigarchaeota genome from a New Zealand hot spring.</title>
        <authorList>
            <person name="Reysenbach A.-L."/>
            <person name="Donaho J.A."/>
            <person name="Gerhart J."/>
            <person name="Kelley J.F."/>
            <person name="Kouba K."/>
            <person name="Podar M."/>
            <person name="Stott M."/>
        </authorList>
    </citation>
    <scope>NUCLEOTIDE SEQUENCE [LARGE SCALE GENOMIC DNA]</scope>
    <source>
        <strain evidence="8">NZ13_MG1</strain>
    </source>
</reference>
<dbReference type="GO" id="GO:0005524">
    <property type="term" value="F:ATP binding"/>
    <property type="evidence" value="ECO:0007669"/>
    <property type="project" value="UniProtKB-KW"/>
</dbReference>
<name>A0A2R7Y8V5_9ARCH</name>
<keyword evidence="4" id="KW-0029">Amino-acid transport</keyword>
<evidence type="ECO:0000256" key="6">
    <source>
        <dbReference type="ARBA" id="ARBA00072811"/>
    </source>
</evidence>
<evidence type="ECO:0000313" key="8">
    <source>
        <dbReference type="EMBL" id="PUA33837.1"/>
    </source>
</evidence>
<dbReference type="PANTHER" id="PTHR45772">
    <property type="entry name" value="CONSERVED COMPONENT OF ABC TRANSPORTER FOR NATURAL AMINO ACIDS-RELATED"/>
    <property type="match status" value="1"/>
</dbReference>
<keyword evidence="3 8" id="KW-0067">ATP-binding</keyword>
<sequence length="249" mass="27730">MLKVRDVTKSFGGLVALAGVSMDVQRNTLTILIGPNGSGKTTLINLVTGVYKPDRGKILFDGTDITGLPPHEIFRLGVARTFQIPQPFRKLTVLENMLVVYPGNPGEGFLSALRRSGWRRFEEEAVERAFELLEFLKLDHLWNQEAEKLSGGQMKLLEVGRALMAGARLLIMDEPIAGVNPVLAHEIFKTLRKLRDEKNLTILTIEHRLDIALRYVDYVYVMAAGTMIASGRPEDVVSDRRVIDAYLGG</sequence>
<dbReference type="InterPro" id="IPR027417">
    <property type="entry name" value="P-loop_NTPase"/>
</dbReference>
<evidence type="ECO:0000256" key="4">
    <source>
        <dbReference type="ARBA" id="ARBA00022970"/>
    </source>
</evidence>
<dbReference type="SUPFAM" id="SSF52540">
    <property type="entry name" value="P-loop containing nucleoside triphosphate hydrolases"/>
    <property type="match status" value="1"/>
</dbReference>
<keyword evidence="1" id="KW-0813">Transport</keyword>
<comment type="caution">
    <text evidence="8">The sequence shown here is derived from an EMBL/GenBank/DDBJ whole genome shotgun (WGS) entry which is preliminary data.</text>
</comment>
<gene>
    <name evidence="8" type="ORF">B9J98_02175</name>
</gene>
<dbReference type="InterPro" id="IPR003593">
    <property type="entry name" value="AAA+_ATPase"/>
</dbReference>
<dbReference type="EMBL" id="NDWU01000004">
    <property type="protein sequence ID" value="PUA33837.1"/>
    <property type="molecule type" value="Genomic_DNA"/>
</dbReference>
<dbReference type="InterPro" id="IPR051120">
    <property type="entry name" value="ABC_AA/LPS_Transport"/>
</dbReference>
<evidence type="ECO:0000256" key="3">
    <source>
        <dbReference type="ARBA" id="ARBA00022840"/>
    </source>
</evidence>
<dbReference type="PANTHER" id="PTHR45772:SF9">
    <property type="entry name" value="CONSERVED COMPONENT OF ABC TRANSPORTER FOR NATURAL AMINO ACIDS"/>
    <property type="match status" value="1"/>
</dbReference>
<dbReference type="InterPro" id="IPR017871">
    <property type="entry name" value="ABC_transporter-like_CS"/>
</dbReference>
<dbReference type="AlphaFoldDB" id="A0A2R7Y8V5"/>
<organism evidence="8 9">
    <name type="scientific">Candidatus Terraquivivens tikiterensis</name>
    <dbReference type="NCBI Taxonomy" id="1980982"/>
    <lineage>
        <taxon>Archaea</taxon>
        <taxon>Nitrososphaerota</taxon>
        <taxon>Candidatus Wolframiiraptoraceae</taxon>
        <taxon>Candidatus Terraquivivens</taxon>
    </lineage>
</organism>
<dbReference type="Pfam" id="PF12399">
    <property type="entry name" value="BCA_ABC_TP_C"/>
    <property type="match status" value="1"/>
</dbReference>
<dbReference type="FunFam" id="3.40.50.300:FF:000421">
    <property type="entry name" value="Branched-chain amino acid ABC transporter ATP-binding protein"/>
    <property type="match status" value="1"/>
</dbReference>
<evidence type="ECO:0000256" key="2">
    <source>
        <dbReference type="ARBA" id="ARBA00022741"/>
    </source>
</evidence>
<proteinExistence type="predicted"/>
<evidence type="ECO:0000256" key="5">
    <source>
        <dbReference type="ARBA" id="ARBA00056071"/>
    </source>
</evidence>
<dbReference type="Gene3D" id="3.40.50.300">
    <property type="entry name" value="P-loop containing nucleotide triphosphate hydrolases"/>
    <property type="match status" value="1"/>
</dbReference>
<dbReference type="InterPro" id="IPR032823">
    <property type="entry name" value="BCA_ABC_TP_C"/>
</dbReference>
<feature type="domain" description="ABC transporter" evidence="7">
    <location>
        <begin position="2"/>
        <end position="249"/>
    </location>
</feature>
<comment type="function">
    <text evidence="5">Probable component of a branched-chain amino-acid transport system.</text>
</comment>
<dbReference type="InterPro" id="IPR003439">
    <property type="entry name" value="ABC_transporter-like_ATP-bd"/>
</dbReference>
<evidence type="ECO:0000313" key="9">
    <source>
        <dbReference type="Proteomes" id="UP000244066"/>
    </source>
</evidence>
<dbReference type="SMART" id="SM00382">
    <property type="entry name" value="AAA"/>
    <property type="match status" value="1"/>
</dbReference>
<dbReference type="PROSITE" id="PS50893">
    <property type="entry name" value="ABC_TRANSPORTER_2"/>
    <property type="match status" value="1"/>
</dbReference>
<dbReference type="GO" id="GO:0016887">
    <property type="term" value="F:ATP hydrolysis activity"/>
    <property type="evidence" value="ECO:0007669"/>
    <property type="project" value="InterPro"/>
</dbReference>
<evidence type="ECO:0000259" key="7">
    <source>
        <dbReference type="PROSITE" id="PS50893"/>
    </source>
</evidence>
<dbReference type="GO" id="GO:0005886">
    <property type="term" value="C:plasma membrane"/>
    <property type="evidence" value="ECO:0007669"/>
    <property type="project" value="TreeGrafter"/>
</dbReference>
<evidence type="ECO:0000256" key="1">
    <source>
        <dbReference type="ARBA" id="ARBA00022448"/>
    </source>
</evidence>
<dbReference type="CDD" id="cd03219">
    <property type="entry name" value="ABC_Mj1267_LivG_branched"/>
    <property type="match status" value="1"/>
</dbReference>
<dbReference type="GO" id="GO:0006865">
    <property type="term" value="P:amino acid transport"/>
    <property type="evidence" value="ECO:0007669"/>
    <property type="project" value="UniProtKB-KW"/>
</dbReference>
<dbReference type="Proteomes" id="UP000244066">
    <property type="component" value="Unassembled WGS sequence"/>
</dbReference>